<gene>
    <name evidence="1" type="ORF">DKX38_018826</name>
</gene>
<comment type="caution">
    <text evidence="1">The sequence shown here is derived from an EMBL/GenBank/DDBJ whole genome shotgun (WGS) entry which is preliminary data.</text>
</comment>
<sequence length="93" mass="10084">MEANYKQRGFAGNGKLVMSLYQASDPSSSSTVHHVRLVNPDQSSSVSSVSIFSEAKANNNKNNNGRDGFLADQSIDVKAASYISTVRQRFGLE</sequence>
<name>A0A5N5KPW7_9ROSI</name>
<dbReference type="PANTHER" id="PTHR36030">
    <property type="entry name" value="CALMODULIN-BINDING DOMAIN-CONTAINING PROTEIN"/>
    <property type="match status" value="1"/>
</dbReference>
<organism evidence="1 2">
    <name type="scientific">Salix brachista</name>
    <dbReference type="NCBI Taxonomy" id="2182728"/>
    <lineage>
        <taxon>Eukaryota</taxon>
        <taxon>Viridiplantae</taxon>
        <taxon>Streptophyta</taxon>
        <taxon>Embryophyta</taxon>
        <taxon>Tracheophyta</taxon>
        <taxon>Spermatophyta</taxon>
        <taxon>Magnoliopsida</taxon>
        <taxon>eudicotyledons</taxon>
        <taxon>Gunneridae</taxon>
        <taxon>Pentapetalae</taxon>
        <taxon>rosids</taxon>
        <taxon>fabids</taxon>
        <taxon>Malpighiales</taxon>
        <taxon>Salicaceae</taxon>
        <taxon>Saliceae</taxon>
        <taxon>Salix</taxon>
    </lineage>
</organism>
<dbReference type="PANTHER" id="PTHR36030:SF1">
    <property type="entry name" value="CALMODULIN-BINDING DOMAIN-CONTAINING PROTEIN"/>
    <property type="match status" value="1"/>
</dbReference>
<reference evidence="2" key="1">
    <citation type="journal article" date="2019" name="Gigascience">
        <title>De novo genome assembly of the endangered Acer yangbiense, a plant species with extremely small populations endemic to Yunnan Province, China.</title>
        <authorList>
            <person name="Yang J."/>
            <person name="Wariss H.M."/>
            <person name="Tao L."/>
            <person name="Zhang R."/>
            <person name="Yun Q."/>
            <person name="Hollingsworth P."/>
            <person name="Dao Z."/>
            <person name="Luo G."/>
            <person name="Guo H."/>
            <person name="Ma Y."/>
            <person name="Sun W."/>
        </authorList>
    </citation>
    <scope>NUCLEOTIDE SEQUENCE [LARGE SCALE GENOMIC DNA]</scope>
    <source>
        <strain evidence="2">cv. br00</strain>
    </source>
</reference>
<evidence type="ECO:0000313" key="2">
    <source>
        <dbReference type="Proteomes" id="UP000326939"/>
    </source>
</evidence>
<dbReference type="Proteomes" id="UP000326939">
    <property type="component" value="Chromosome 12"/>
</dbReference>
<accession>A0A5N5KPW7</accession>
<protein>
    <submittedName>
        <fullName evidence="1">Uncharacterized protein</fullName>
    </submittedName>
</protein>
<keyword evidence="2" id="KW-1185">Reference proteome</keyword>
<dbReference type="AlphaFoldDB" id="A0A5N5KPW7"/>
<proteinExistence type="predicted"/>
<evidence type="ECO:0000313" key="1">
    <source>
        <dbReference type="EMBL" id="KAB5532156.1"/>
    </source>
</evidence>
<dbReference type="EMBL" id="VDCV01000012">
    <property type="protein sequence ID" value="KAB5532156.1"/>
    <property type="molecule type" value="Genomic_DNA"/>
</dbReference>